<dbReference type="InterPro" id="IPR027417">
    <property type="entry name" value="P-loop_NTPase"/>
</dbReference>
<sequence length="1049" mass="117229">MPTHLTSEELDFVLGLQSTKKLPATEILKKLAAKRLRRNAAASIPDITTVRRALKGKTFRRSSIETRGRKRKMKPDMIKKVNKARMDLVKLAKGEREVHWPEILKKARAKVDPTTAARRLQDAGHDVKWRSPRHELLRDPEHKQERMDICGRWRRKPTTYFTEELDLIMDNKKWDIPTYDRARRFHKMKKVRGHLRTRQEGVKPGFSKPNMKKQRLNVGAYVVVVAGIINSRVKVWHYLDKKQWNGQIAADIYKGPIHRALKRCHGEKGRYVVLEDNDPTGYKSNLAKGVKAELGITAMQFPRYSPDLNPCDFFLWDEASIERRMTKNDPGGRESASHYKERLKRTAMAIPEDVISKGVACIKKRAQQQSFLMAALEAGAAQSSGDGGAAEREVETSIAEVPLDAAADAPGKVWLTAGEVTVDELQAGIRTILAGQDLSTVSMGKLRRRLARTFGFEEDVRDCRADEIKGLAKVVVDEMQACKEEGPAEFMARIISQLGDECASNSMVYLITISNVLPETLAASALRDVASLSREEVGTCILDALDNPLVSARGGRPRTREAGVKVVKKLAVFEEEHASRLPHYHIAVLLFQARGFASAKRTLRERHQLASHWSCSHTQGWSALRYGVIPTLHKPTVDASPYLWSHDGAALDTFAESQRHYCATLWKRRREEAEKEKSAGVPAKRAKFTKLDLTSIILHEDLKSKAAVMEYVQNKGTEAMQTFVSNNQRKLKEFLQDAQDWAAARATAAADRESDWDLLCRTASGPCPHGASCSYAAAARRIFEMNTGSLSKEALALSLRAVLLKGPSKTTRTPLIVGPTNTGKTTLILPFDKLFGANRVFHKPALGSKFALRNLMNDKRFILWGDYRPVEYAQETIHVATFLSMFTGFPFEVQVSQSFNDGNVDFQWNRGAVLTAKEEGLWKPYGEVSGEDIKHLKARVDIFRCTAKVPSLKDTETCAACMCCWIRDAAAAHDARQVLQQPLLPLQGAPHGASLVGFGTIAEAAHLSEPAHRALEAELLDQGAIHVAEVGADDWQHLVSWKTLRPFAQ</sequence>
<feature type="non-terminal residue" evidence="1">
    <location>
        <position position="1049"/>
    </location>
</feature>
<organism evidence="1 2">
    <name type="scientific">Polarella glacialis</name>
    <name type="common">Dinoflagellate</name>
    <dbReference type="NCBI Taxonomy" id="89957"/>
    <lineage>
        <taxon>Eukaryota</taxon>
        <taxon>Sar</taxon>
        <taxon>Alveolata</taxon>
        <taxon>Dinophyceae</taxon>
        <taxon>Suessiales</taxon>
        <taxon>Suessiaceae</taxon>
        <taxon>Polarella</taxon>
    </lineage>
</organism>
<protein>
    <submittedName>
        <fullName evidence="1">Uncharacterized protein</fullName>
    </submittedName>
</protein>
<reference evidence="1" key="1">
    <citation type="submission" date="2021-02" db="EMBL/GenBank/DDBJ databases">
        <authorList>
            <person name="Dougan E. K."/>
            <person name="Rhodes N."/>
            <person name="Thang M."/>
            <person name="Chan C."/>
        </authorList>
    </citation>
    <scope>NUCLEOTIDE SEQUENCE</scope>
</reference>
<evidence type="ECO:0000313" key="2">
    <source>
        <dbReference type="Proteomes" id="UP000626109"/>
    </source>
</evidence>
<proteinExistence type="predicted"/>
<dbReference type="GO" id="GO:0003676">
    <property type="term" value="F:nucleic acid binding"/>
    <property type="evidence" value="ECO:0007669"/>
    <property type="project" value="InterPro"/>
</dbReference>
<accession>A0A813IZR3</accession>
<comment type="caution">
    <text evidence="1">The sequence shown here is derived from an EMBL/GenBank/DDBJ whole genome shotgun (WGS) entry which is preliminary data.</text>
</comment>
<dbReference type="Gene3D" id="3.40.50.300">
    <property type="entry name" value="P-loop containing nucleotide triphosphate hydrolases"/>
    <property type="match status" value="1"/>
</dbReference>
<dbReference type="Proteomes" id="UP000626109">
    <property type="component" value="Unassembled WGS sequence"/>
</dbReference>
<name>A0A813IZR3_POLGL</name>
<dbReference type="EMBL" id="CAJNNW010016804">
    <property type="protein sequence ID" value="CAE8659792.1"/>
    <property type="molecule type" value="Genomic_DNA"/>
</dbReference>
<evidence type="ECO:0000313" key="1">
    <source>
        <dbReference type="EMBL" id="CAE8659792.1"/>
    </source>
</evidence>
<dbReference type="InterPro" id="IPR036397">
    <property type="entry name" value="RNaseH_sf"/>
</dbReference>
<gene>
    <name evidence="1" type="ORF">PGLA2088_LOCUS13887</name>
</gene>
<dbReference type="SUPFAM" id="SSF52540">
    <property type="entry name" value="P-loop containing nucleoside triphosphate hydrolases"/>
    <property type="match status" value="1"/>
</dbReference>
<dbReference type="AlphaFoldDB" id="A0A813IZR3"/>
<dbReference type="Gene3D" id="3.30.420.10">
    <property type="entry name" value="Ribonuclease H-like superfamily/Ribonuclease H"/>
    <property type="match status" value="1"/>
</dbReference>